<dbReference type="GO" id="GO:0005737">
    <property type="term" value="C:cytoplasm"/>
    <property type="evidence" value="ECO:0007669"/>
    <property type="project" value="TreeGrafter"/>
</dbReference>
<dbReference type="InterPro" id="IPR006569">
    <property type="entry name" value="CID_dom"/>
</dbReference>
<feature type="domain" description="CID" evidence="3">
    <location>
        <begin position="15"/>
        <end position="144"/>
    </location>
</feature>
<feature type="domain" description="VHS" evidence="2">
    <location>
        <begin position="22"/>
        <end position="143"/>
    </location>
</feature>
<feature type="compositionally biased region" description="Polar residues" evidence="1">
    <location>
        <begin position="1394"/>
        <end position="1408"/>
    </location>
</feature>
<accession>A0A834RGD7</accession>
<evidence type="ECO:0000259" key="2">
    <source>
        <dbReference type="PROSITE" id="PS50179"/>
    </source>
</evidence>
<feature type="region of interest" description="Disordered" evidence="1">
    <location>
        <begin position="1203"/>
        <end position="1229"/>
    </location>
</feature>
<feature type="region of interest" description="Disordered" evidence="1">
    <location>
        <begin position="420"/>
        <end position="439"/>
    </location>
</feature>
<evidence type="ECO:0000256" key="1">
    <source>
        <dbReference type="SAM" id="MobiDB-lite"/>
    </source>
</evidence>
<dbReference type="OrthoDB" id="6516309at2759"/>
<dbReference type="GO" id="GO:0003729">
    <property type="term" value="F:mRNA binding"/>
    <property type="evidence" value="ECO:0007669"/>
    <property type="project" value="InterPro"/>
</dbReference>
<name>A0A834RGD7_SARSC</name>
<protein>
    <submittedName>
        <fullName evidence="4">Pre-mRNA cleavage complex 2 protein Pcf11</fullName>
    </submittedName>
</protein>
<dbReference type="InterPro" id="IPR045154">
    <property type="entry name" value="PCF11-like"/>
</dbReference>
<dbReference type="CDD" id="cd16982">
    <property type="entry name" value="CID_Pcf11"/>
    <property type="match status" value="1"/>
</dbReference>
<evidence type="ECO:0000259" key="3">
    <source>
        <dbReference type="PROSITE" id="PS51391"/>
    </source>
</evidence>
<dbReference type="PANTHER" id="PTHR15921:SF3">
    <property type="entry name" value="PRE-MRNA CLEAVAGE COMPLEX 2 PROTEIN PCF11"/>
    <property type="match status" value="1"/>
</dbReference>
<dbReference type="InterPro" id="IPR002014">
    <property type="entry name" value="VHS_dom"/>
</dbReference>
<dbReference type="PANTHER" id="PTHR15921">
    <property type="entry name" value="PRE-MRNA CLEAVAGE COMPLEX II"/>
    <property type="match status" value="1"/>
</dbReference>
<feature type="region of interest" description="Disordered" evidence="1">
    <location>
        <begin position="1358"/>
        <end position="1410"/>
    </location>
</feature>
<dbReference type="InterPro" id="IPR008942">
    <property type="entry name" value="ENTH_VHS"/>
</dbReference>
<dbReference type="Pfam" id="PF04818">
    <property type="entry name" value="CID"/>
    <property type="match status" value="1"/>
</dbReference>
<dbReference type="GO" id="GO:0005849">
    <property type="term" value="C:mRNA cleavage factor complex"/>
    <property type="evidence" value="ECO:0007669"/>
    <property type="project" value="TreeGrafter"/>
</dbReference>
<evidence type="ECO:0000313" key="5">
    <source>
        <dbReference type="EnsemblMetazoa" id="KAF7492848.1"/>
    </source>
</evidence>
<evidence type="ECO:0000313" key="6">
    <source>
        <dbReference type="Proteomes" id="UP000070412"/>
    </source>
</evidence>
<feature type="compositionally biased region" description="Low complexity" evidence="1">
    <location>
        <begin position="331"/>
        <end position="346"/>
    </location>
</feature>
<feature type="compositionally biased region" description="Polar residues" evidence="1">
    <location>
        <begin position="277"/>
        <end position="286"/>
    </location>
</feature>
<dbReference type="GO" id="GO:0000993">
    <property type="term" value="F:RNA polymerase II complex binding"/>
    <property type="evidence" value="ECO:0007669"/>
    <property type="project" value="InterPro"/>
</dbReference>
<feature type="compositionally biased region" description="Polar residues" evidence="1">
    <location>
        <begin position="1203"/>
        <end position="1222"/>
    </location>
</feature>
<dbReference type="EnsemblMetazoa" id="SSS_8111s_mrna">
    <property type="protein sequence ID" value="KAF7492848.1"/>
    <property type="gene ID" value="SSS_8111"/>
</dbReference>
<dbReference type="PROSITE" id="PS50179">
    <property type="entry name" value="VHS"/>
    <property type="match status" value="1"/>
</dbReference>
<evidence type="ECO:0000313" key="4">
    <source>
        <dbReference type="EMBL" id="KAF7492848.1"/>
    </source>
</evidence>
<dbReference type="Gene3D" id="1.25.40.90">
    <property type="match status" value="1"/>
</dbReference>
<keyword evidence="6" id="KW-1185">Reference proteome</keyword>
<feature type="region of interest" description="Disordered" evidence="1">
    <location>
        <begin position="274"/>
        <end position="293"/>
    </location>
</feature>
<dbReference type="GO" id="GO:0031124">
    <property type="term" value="P:mRNA 3'-end processing"/>
    <property type="evidence" value="ECO:0007669"/>
    <property type="project" value="InterPro"/>
</dbReference>
<dbReference type="SUPFAM" id="SSF48464">
    <property type="entry name" value="ENTH/VHS domain"/>
    <property type="match status" value="1"/>
</dbReference>
<dbReference type="GO" id="GO:0043130">
    <property type="term" value="F:ubiquitin binding"/>
    <property type="evidence" value="ECO:0007669"/>
    <property type="project" value="InterPro"/>
</dbReference>
<feature type="compositionally biased region" description="Basic residues" evidence="1">
    <location>
        <begin position="314"/>
        <end position="326"/>
    </location>
</feature>
<feature type="region of interest" description="Disordered" evidence="1">
    <location>
        <begin position="298"/>
        <end position="364"/>
    </location>
</feature>
<dbReference type="EMBL" id="WVUK01000056">
    <property type="protein sequence ID" value="KAF7492848.1"/>
    <property type="molecule type" value="Genomic_DNA"/>
</dbReference>
<dbReference type="InterPro" id="IPR047415">
    <property type="entry name" value="Pcf11_CID"/>
</dbReference>
<dbReference type="Proteomes" id="UP000070412">
    <property type="component" value="Unassembled WGS sequence"/>
</dbReference>
<feature type="region of interest" description="Disordered" evidence="1">
    <location>
        <begin position="1280"/>
        <end position="1308"/>
    </location>
</feature>
<proteinExistence type="predicted"/>
<reference evidence="6" key="1">
    <citation type="journal article" date="2020" name="PLoS Negl. Trop. Dis.">
        <title>High-quality nuclear genome for Sarcoptes scabiei-A critical resource for a neglected parasite.</title>
        <authorList>
            <person name="Korhonen P.K."/>
            <person name="Gasser R.B."/>
            <person name="Ma G."/>
            <person name="Wang T."/>
            <person name="Stroehlein A.J."/>
            <person name="Young N.D."/>
            <person name="Ang C.S."/>
            <person name="Fernando D.D."/>
            <person name="Lu H.C."/>
            <person name="Taylor S."/>
            <person name="Reynolds S.L."/>
            <person name="Mofiz E."/>
            <person name="Najaraj S.H."/>
            <person name="Gowda H."/>
            <person name="Madugundu A."/>
            <person name="Renuse S."/>
            <person name="Holt D."/>
            <person name="Pandey A."/>
            <person name="Papenfuss A.T."/>
            <person name="Fischer K."/>
        </authorList>
    </citation>
    <scope>NUCLEOTIDE SEQUENCE [LARGE SCALE GENOMIC DNA]</scope>
</reference>
<dbReference type="PROSITE" id="PS51391">
    <property type="entry name" value="CID"/>
    <property type="match status" value="1"/>
</dbReference>
<gene>
    <name evidence="4" type="ORF">SSS_8111</name>
</gene>
<reference evidence="4" key="2">
    <citation type="submission" date="2020-01" db="EMBL/GenBank/DDBJ databases">
        <authorList>
            <person name="Korhonen P.K.K."/>
            <person name="Guangxu M.G."/>
            <person name="Wang T.W."/>
            <person name="Stroehlein A.J.S."/>
            <person name="Young N.D."/>
            <person name="Ang C.-S.A."/>
            <person name="Fernando D.W.F."/>
            <person name="Lu H.L."/>
            <person name="Taylor S.T."/>
            <person name="Ehtesham M.E.M."/>
            <person name="Najaraj S.H.N."/>
            <person name="Harsha G.H.G."/>
            <person name="Madugundu A.M."/>
            <person name="Renuse S.R."/>
            <person name="Holt D.H."/>
            <person name="Pandey A.P."/>
            <person name="Papenfuss A.P."/>
            <person name="Gasser R.B.G."/>
            <person name="Fischer K.F."/>
        </authorList>
    </citation>
    <scope>NUCLEOTIDE SEQUENCE</scope>
    <source>
        <strain evidence="4">SSS_KF_BRIS2020</strain>
    </source>
</reference>
<feature type="compositionally biased region" description="Low complexity" evidence="1">
    <location>
        <begin position="1297"/>
        <end position="1307"/>
    </location>
</feature>
<dbReference type="GO" id="GO:0006369">
    <property type="term" value="P:termination of RNA polymerase II transcription"/>
    <property type="evidence" value="ECO:0007669"/>
    <property type="project" value="InterPro"/>
</dbReference>
<organism evidence="4">
    <name type="scientific">Sarcoptes scabiei</name>
    <name type="common">Itch mite</name>
    <name type="synonym">Acarus scabiei</name>
    <dbReference type="NCBI Taxonomy" id="52283"/>
    <lineage>
        <taxon>Eukaryota</taxon>
        <taxon>Metazoa</taxon>
        <taxon>Ecdysozoa</taxon>
        <taxon>Arthropoda</taxon>
        <taxon>Chelicerata</taxon>
        <taxon>Arachnida</taxon>
        <taxon>Acari</taxon>
        <taxon>Acariformes</taxon>
        <taxon>Sarcoptiformes</taxon>
        <taxon>Astigmata</taxon>
        <taxon>Psoroptidia</taxon>
        <taxon>Sarcoptoidea</taxon>
        <taxon>Sarcoptidae</taxon>
        <taxon>Sarcoptinae</taxon>
        <taxon>Sarcoptes</taxon>
    </lineage>
</organism>
<reference evidence="5" key="3">
    <citation type="submission" date="2022-06" db="UniProtKB">
        <authorList>
            <consortium name="EnsemblMetazoa"/>
        </authorList>
    </citation>
    <scope>IDENTIFICATION</scope>
</reference>
<dbReference type="GO" id="GO:0035091">
    <property type="term" value="F:phosphatidylinositol binding"/>
    <property type="evidence" value="ECO:0007669"/>
    <property type="project" value="InterPro"/>
</dbReference>
<sequence length="1429" mass="161040">MMANENHSIVDDNTEEVDAIDAYRQSLSELIWNSKPHIVMLTMLAEESKGRAKEIVKCIEDRLMEVNAEIKLPTLYLIDSICKNIADSCYIELFQKRIVQLFCHTFEVSDEKTRVLMYKLRQTWTNYFTDITLHSLDVQIQKIDSGWPIADKKANANAVIENTSTKLSQNGKKAMVEPLKSAALNNKKIPEKSETGKKSIGTALPTIISINHTDIIARRTQIEQDLRKVLIKQANKSTSINDRKNSNSQENYFKNDLTIKSNKIDSNNTIKAKKLSEQQNRNNNVCGKNKSPFKATISPIKLSMDNADTPSSKSKIKTKIPKRKRPQSPITSVAHSTSSTASSSASNIKSGQNHPNKHSKKIEDKIITPIAPSDVIPLGRDHHISVTKRPKEIKFSAKESLQTRNIKKINMDRSKNRLLNSSSLSSASSSVTVESSSAVSSVRNVQSPSLLVEENMRKESEKNISVSEFSMDRDYRQEFEARMNDANRQLDAGTISQADHDVLVREAERRFHEHKNQPIAISNNSQPTSIVSMIPSTSVSLPRSIITPSVPYQNLMTPSIVNSNNSFTNLIQPPYGSAAIYINKQFCRLFYLDHITGIVLFKAHPDTPFDHLVSIDPVYLEPRRVYFSGNPTKITIDPGTANEQSFCLKFNESIPFIFTMPSAPHLPQRIMLGLPDRELIVNDCPYKAQFGGPPLSIFMECDRQTHIFMLSDSRPYVQLSDNPCYDLWGRLIFEAKAKVSSVPFSQPCPPSLPNHVQGIDPRAMLTPRPSAPITNQFIDQPNANITPVLPVTVSSITSDTSKPFNMTSIPQQQQQLPIPDLNSLLSKLTAVGLLTSKANILNKNDNKDQNEEQQLSSMSKLEESNRNQFEYLPLEMSQLKQAHQFVIDQFYTGLQCTNCSLRFAEETSGNSKTSRYSRHLDWHFRQNRRCKTKQESNLATVSHRRPWYYTLEQWIMFKEVNDNIDEDNNTFFDNQSTNSPKISSKTQTLTENFAIFRESIPNFEQFIESISLDDDNSGKKTNQESSQLCSVMADSDVAQNCSVCKESFDIHWHEEEEEWRLLNAVSYKSKDWITSKNFHPLCLKDFLIQQLEKDTSQIQFDESKHNVTISPLKTESRTEKFLVIPGLDTPMKNESQVESPMIQGESMNSVNVEHLAHEPSIEDFVIKKDEAENIETDNQTCDNEIIDEVKVEIEEFVVPIFSSNEPANSSKNPHQTQLLSSSNDHDKNVPKRGLVLKMKNIMVPTDNNLEISGILNNEIQIDNGNVIALNESSLKSSNIDQKIDNSTNEDENRKTSSSDLNDLSSNNKEMMIIDDDGITSISPRNIDKVIIDYDAHQSELHQAESTESSLEIFSAKSPIEADGNDDNRNNTNIDECRIGSKDIGNSGDSIEMADSTSGEASIPSSSLISDGKENYFSRGKEISALCNIM</sequence>
<dbReference type="SMART" id="SM00582">
    <property type="entry name" value="RPR"/>
    <property type="match status" value="1"/>
</dbReference>